<sequence length="157" mass="17627">MQELDLQADDLKGDLPYMVETAYVIAASDDPPDLMSRLDQLLDDFWRQLEHRMSLCTPLQPSKHSHRQPSPRQESSAFSVKNDNTWCRGGQRGSPKHKAARRRVSLWTKTRSPEEQEVLRAAPSLTHALSHQLPLGLEGLKHLSVVLDCALLVVGIG</sequence>
<evidence type="ECO:0000256" key="1">
    <source>
        <dbReference type="SAM" id="MobiDB-lite"/>
    </source>
</evidence>
<reference evidence="2" key="1">
    <citation type="submission" date="2022-03" db="EMBL/GenBank/DDBJ databases">
        <authorList>
            <person name="Alioto T."/>
            <person name="Alioto T."/>
            <person name="Gomez Garrido J."/>
        </authorList>
    </citation>
    <scope>NUCLEOTIDE SEQUENCE</scope>
</reference>
<evidence type="ECO:0000313" key="3">
    <source>
        <dbReference type="Proteomes" id="UP001295444"/>
    </source>
</evidence>
<proteinExistence type="predicted"/>
<evidence type="ECO:0000313" key="2">
    <source>
        <dbReference type="EMBL" id="CAH2285293.1"/>
    </source>
</evidence>
<dbReference type="EMBL" id="OW240915">
    <property type="protein sequence ID" value="CAH2285293.1"/>
    <property type="molecule type" value="Genomic_DNA"/>
</dbReference>
<keyword evidence="3" id="KW-1185">Reference proteome</keyword>
<feature type="compositionally biased region" description="Polar residues" evidence="1">
    <location>
        <begin position="70"/>
        <end position="85"/>
    </location>
</feature>
<name>A0AAD1W5F2_PELCU</name>
<dbReference type="Proteomes" id="UP001295444">
    <property type="component" value="Chromosome 04"/>
</dbReference>
<accession>A0AAD1W5F2</accession>
<organism evidence="2 3">
    <name type="scientific">Pelobates cultripes</name>
    <name type="common">Western spadefoot toad</name>
    <dbReference type="NCBI Taxonomy" id="61616"/>
    <lineage>
        <taxon>Eukaryota</taxon>
        <taxon>Metazoa</taxon>
        <taxon>Chordata</taxon>
        <taxon>Craniata</taxon>
        <taxon>Vertebrata</taxon>
        <taxon>Euteleostomi</taxon>
        <taxon>Amphibia</taxon>
        <taxon>Batrachia</taxon>
        <taxon>Anura</taxon>
        <taxon>Pelobatoidea</taxon>
        <taxon>Pelobatidae</taxon>
        <taxon>Pelobates</taxon>
    </lineage>
</organism>
<feature type="region of interest" description="Disordered" evidence="1">
    <location>
        <begin position="57"/>
        <end position="102"/>
    </location>
</feature>
<dbReference type="AlphaFoldDB" id="A0AAD1W5F2"/>
<gene>
    <name evidence="2" type="ORF">PECUL_23A055239</name>
</gene>
<protein>
    <submittedName>
        <fullName evidence="2">Uncharacterized protein</fullName>
    </submittedName>
</protein>